<sequence>MLSYEVVRRAIEFGRPERLPMRFDVLGINDVQEVDRNQIGAGDITKRETFDEWGCRWVRSEITNMGQVKGHPLENWAALGSYEWPDPDDPRLYEDMESRFEGSNGKYVLTRIFMLLFERMHSLRGMENVLMDFHLERKRIEMLADRIVEYDLAIIRNISEQFPGQIHGFCFSDDWGTEKNTFISPILWRDFFK</sequence>
<dbReference type="EMBL" id="BARW01030738">
    <property type="protein sequence ID" value="GAJ09182.1"/>
    <property type="molecule type" value="Genomic_DNA"/>
</dbReference>
<protein>
    <recommendedName>
        <fullName evidence="2">Uroporphyrinogen decarboxylase (URO-D) domain-containing protein</fullName>
    </recommendedName>
</protein>
<evidence type="ECO:0008006" key="2">
    <source>
        <dbReference type="Google" id="ProtNLM"/>
    </source>
</evidence>
<feature type="non-terminal residue" evidence="1">
    <location>
        <position position="193"/>
    </location>
</feature>
<dbReference type="InterPro" id="IPR038071">
    <property type="entry name" value="UROD/MetE-like_sf"/>
</dbReference>
<name>X1V011_9ZZZZ</name>
<accession>X1V011</accession>
<evidence type="ECO:0000313" key="1">
    <source>
        <dbReference type="EMBL" id="GAJ09182.1"/>
    </source>
</evidence>
<reference evidence="1" key="1">
    <citation type="journal article" date="2014" name="Front. Microbiol.">
        <title>High frequency of phylogenetically diverse reductive dehalogenase-homologous genes in deep subseafloor sedimentary metagenomes.</title>
        <authorList>
            <person name="Kawai M."/>
            <person name="Futagami T."/>
            <person name="Toyoda A."/>
            <person name="Takaki Y."/>
            <person name="Nishi S."/>
            <person name="Hori S."/>
            <person name="Arai W."/>
            <person name="Tsubouchi T."/>
            <person name="Morono Y."/>
            <person name="Uchiyama I."/>
            <person name="Ito T."/>
            <person name="Fujiyama A."/>
            <person name="Inagaki F."/>
            <person name="Takami H."/>
        </authorList>
    </citation>
    <scope>NUCLEOTIDE SEQUENCE</scope>
    <source>
        <strain evidence="1">Expedition CK06-06</strain>
    </source>
</reference>
<proteinExistence type="predicted"/>
<dbReference type="SUPFAM" id="SSF51726">
    <property type="entry name" value="UROD/MetE-like"/>
    <property type="match status" value="1"/>
</dbReference>
<dbReference type="AlphaFoldDB" id="X1V011"/>
<gene>
    <name evidence="1" type="ORF">S12H4_49067</name>
</gene>
<organism evidence="1">
    <name type="scientific">marine sediment metagenome</name>
    <dbReference type="NCBI Taxonomy" id="412755"/>
    <lineage>
        <taxon>unclassified sequences</taxon>
        <taxon>metagenomes</taxon>
        <taxon>ecological metagenomes</taxon>
    </lineage>
</organism>
<comment type="caution">
    <text evidence="1">The sequence shown here is derived from an EMBL/GenBank/DDBJ whole genome shotgun (WGS) entry which is preliminary data.</text>
</comment>
<dbReference type="Gene3D" id="3.20.20.210">
    <property type="match status" value="1"/>
</dbReference>